<feature type="region of interest" description="Disordered" evidence="1">
    <location>
        <begin position="752"/>
        <end position="836"/>
    </location>
</feature>
<keyword evidence="3" id="KW-1185">Reference proteome</keyword>
<feature type="compositionally biased region" description="Polar residues" evidence="1">
    <location>
        <begin position="257"/>
        <end position="272"/>
    </location>
</feature>
<accession>A0A1B8AV71</accession>
<evidence type="ECO:0000313" key="3">
    <source>
        <dbReference type="Proteomes" id="UP000091967"/>
    </source>
</evidence>
<feature type="compositionally biased region" description="Polar residues" evidence="1">
    <location>
        <begin position="798"/>
        <end position="810"/>
    </location>
</feature>
<feature type="region of interest" description="Disordered" evidence="1">
    <location>
        <begin position="257"/>
        <end position="276"/>
    </location>
</feature>
<proteinExistence type="predicted"/>
<gene>
    <name evidence="2" type="ORF">FPOA_04972</name>
</gene>
<feature type="region of interest" description="Disordered" evidence="1">
    <location>
        <begin position="524"/>
        <end position="720"/>
    </location>
</feature>
<feature type="compositionally biased region" description="Polar residues" evidence="1">
    <location>
        <begin position="760"/>
        <end position="781"/>
    </location>
</feature>
<comment type="caution">
    <text evidence="2">The sequence shown here is derived from an EMBL/GenBank/DDBJ whole genome shotgun (WGS) entry which is preliminary data.</text>
</comment>
<feature type="compositionally biased region" description="Acidic residues" evidence="1">
    <location>
        <begin position="528"/>
        <end position="567"/>
    </location>
</feature>
<dbReference type="Proteomes" id="UP000091967">
    <property type="component" value="Unassembled WGS sequence"/>
</dbReference>
<feature type="compositionally biased region" description="Basic and acidic residues" evidence="1">
    <location>
        <begin position="867"/>
        <end position="880"/>
    </location>
</feature>
<feature type="region of interest" description="Disordered" evidence="1">
    <location>
        <begin position="128"/>
        <end position="228"/>
    </location>
</feature>
<feature type="compositionally biased region" description="Low complexity" evidence="1">
    <location>
        <begin position="349"/>
        <end position="360"/>
    </location>
</feature>
<dbReference type="STRING" id="36050.A0A1B8AV71"/>
<evidence type="ECO:0000256" key="1">
    <source>
        <dbReference type="SAM" id="MobiDB-lite"/>
    </source>
</evidence>
<feature type="region of interest" description="Disordered" evidence="1">
    <location>
        <begin position="858"/>
        <end position="906"/>
    </location>
</feature>
<feature type="region of interest" description="Disordered" evidence="1">
    <location>
        <begin position="995"/>
        <end position="1015"/>
    </location>
</feature>
<organism evidence="2 3">
    <name type="scientific">Fusarium poae</name>
    <dbReference type="NCBI Taxonomy" id="36050"/>
    <lineage>
        <taxon>Eukaryota</taxon>
        <taxon>Fungi</taxon>
        <taxon>Dikarya</taxon>
        <taxon>Ascomycota</taxon>
        <taxon>Pezizomycotina</taxon>
        <taxon>Sordariomycetes</taxon>
        <taxon>Hypocreomycetidae</taxon>
        <taxon>Hypocreales</taxon>
        <taxon>Nectriaceae</taxon>
        <taxon>Fusarium</taxon>
    </lineage>
</organism>
<name>A0A1B8AV71_FUSPO</name>
<reference evidence="2 3" key="1">
    <citation type="submission" date="2016-06" db="EMBL/GenBank/DDBJ databases">
        <title>Living apart together: crosstalk between the core and supernumerary genomes in a fungal plant pathogen.</title>
        <authorList>
            <person name="Vanheule A."/>
            <person name="Audenaert K."/>
            <person name="Warris S."/>
            <person name="Van De Geest H."/>
            <person name="Schijlen E."/>
            <person name="Hofte M."/>
            <person name="De Saeger S."/>
            <person name="Haesaert G."/>
            <person name="Waalwijk C."/>
            <person name="Van Der Lee T."/>
        </authorList>
    </citation>
    <scope>NUCLEOTIDE SEQUENCE [LARGE SCALE GENOMIC DNA]</scope>
    <source>
        <strain evidence="2 3">2516</strain>
    </source>
</reference>
<feature type="compositionally biased region" description="Basic and acidic residues" evidence="1">
    <location>
        <begin position="205"/>
        <end position="217"/>
    </location>
</feature>
<dbReference type="AlphaFoldDB" id="A0A1B8AV71"/>
<dbReference type="EMBL" id="LYXU01000002">
    <property type="protein sequence ID" value="OBS24429.1"/>
    <property type="molecule type" value="Genomic_DNA"/>
</dbReference>
<dbReference type="OMA" id="NIIPRAT"/>
<feature type="compositionally biased region" description="Polar residues" evidence="1">
    <location>
        <begin position="331"/>
        <end position="348"/>
    </location>
</feature>
<feature type="compositionally biased region" description="Acidic residues" evidence="1">
    <location>
        <begin position="662"/>
        <end position="674"/>
    </location>
</feature>
<feature type="compositionally biased region" description="Basic and acidic residues" evidence="1">
    <location>
        <begin position="136"/>
        <end position="151"/>
    </location>
</feature>
<feature type="region of interest" description="Disordered" evidence="1">
    <location>
        <begin position="281"/>
        <end position="371"/>
    </location>
</feature>
<evidence type="ECO:0000313" key="2">
    <source>
        <dbReference type="EMBL" id="OBS24429.1"/>
    </source>
</evidence>
<protein>
    <submittedName>
        <fullName evidence="2">Uncharacterized protein</fullName>
    </submittedName>
</protein>
<feature type="compositionally biased region" description="Low complexity" evidence="1">
    <location>
        <begin position="684"/>
        <end position="708"/>
    </location>
</feature>
<feature type="compositionally biased region" description="Acidic residues" evidence="1">
    <location>
        <begin position="594"/>
        <end position="608"/>
    </location>
</feature>
<feature type="compositionally biased region" description="Polar residues" evidence="1">
    <location>
        <begin position="818"/>
        <end position="833"/>
    </location>
</feature>
<feature type="compositionally biased region" description="Basic and acidic residues" evidence="1">
    <location>
        <begin position="568"/>
        <end position="580"/>
    </location>
</feature>
<dbReference type="CDD" id="cd05162">
    <property type="entry name" value="PWWP"/>
    <property type="match status" value="1"/>
</dbReference>
<sequence>MAHQDSLRQFQEIQAVVARYGTIFANIKPPQVGYEEEKQSLRIQVRAALTSLCGAETEEETSTYEDNVIHLNGQIKKLENHYATNSDQYVREYEARLRETMDNLRDRLAHILALTSPTQNQTPIIQKASEQGPPDQHQDKVSPDVETHETEAAESSHASQDIRIKTGTKSTTNESLKRDAPSNEAVEAIPEPEDAIDQGPTFDNQEDHHVDNDKTNDDAVNGDENADIEMPDAHQPIEAESTKPGNELPEKFVANITPSSGNLQTAPLSPVSTCDDDITARRGTAQRHRSSGSMNAPPQNIPPSKSKETLSKKRKASTPVSGTDKRHRTDLTSSTGSPQKITTEQPCQTTAETSRTSTTERSNKPSMPAVVEPAERVLRRSHRHIEESTDNDKFEGILNPKPGNIYTTYWKKTKEWLAVVLLPMGDFSTVGIPGSIVSCDLIETLPPCYNKIPKRGKYVWAKGYRNREAHEKERMFPVMFFDGRPFPGKSAIMWIEARELRDFDPKQKHRLIPYLKTVRGYLQSREWSEDEDEDDSDEGSEEEEEVEEDEGETPEEDEGGTGEDDEGGNSKDERTRKDSVWQEDPESESSQQTDAEEQETLPTEEDTEILNHATEEGESRNIQPRSHQKHSKQKDVETQGSADEPTEPSLPDHHETPNAEAQIDEPLPEFESEELASLVNDIPSQPRNQQESQQQDQSQSRSASSDLPQHQKKHLLQSHFPNSFWPTVSAALPTLTSVAPRPDLDRRQELHHVPLPTLVTGDSTQRPGSLTVSTQPETQDSALHPFQDPGAEGVKRNPSITSNTFITDSDASVKRPSRSQLPSSQAPTLQNPDLRQYLPFSSCPAQAAHQVINSRLKDTLPQQPGSHQEDSNEFHNDHTTKSFHSSSHPRPMPVETCPQPQYSAQKDTNDAYATQSLSAIDPGSRAVMEVIPPRQPQVPTPLPAQNPVSYAVVVPPQQLERQPVQPQDPRAISDNAHVSAQSMRQLYQNINLPTRTDDESSQEQRQSLLDNQPAPPAVIESYHKYRMPASNDEFQKQRDALQAEYERSRQFDTKDEQMYAERRHLDPSHPCFHPRRSKIVIHGNYFPQSLQRYLHNYKPMSGSSPGWAVFGFQTSDGKGYWCPFCTEYEKHGSRSHLQVVETYKVFRCFKQHLVKHWLGSTGPITKMNGQ</sequence>